<comment type="caution">
    <text evidence="2">The sequence shown here is derived from an EMBL/GenBank/DDBJ whole genome shotgun (WGS) entry which is preliminary data.</text>
</comment>
<dbReference type="InterPro" id="IPR010982">
    <property type="entry name" value="Lambda_DNA-bd_dom_sf"/>
</dbReference>
<dbReference type="GO" id="GO:0003677">
    <property type="term" value="F:DNA binding"/>
    <property type="evidence" value="ECO:0007669"/>
    <property type="project" value="InterPro"/>
</dbReference>
<dbReference type="CDD" id="cd00093">
    <property type="entry name" value="HTH_XRE"/>
    <property type="match status" value="1"/>
</dbReference>
<evidence type="ECO:0000313" key="3">
    <source>
        <dbReference type="Proteomes" id="UP000824139"/>
    </source>
</evidence>
<accession>A0A9D1K368</accession>
<dbReference type="InterPro" id="IPR001387">
    <property type="entry name" value="Cro/C1-type_HTH"/>
</dbReference>
<evidence type="ECO:0000313" key="2">
    <source>
        <dbReference type="EMBL" id="HIS82432.1"/>
    </source>
</evidence>
<dbReference type="Gene3D" id="1.10.260.40">
    <property type="entry name" value="lambda repressor-like DNA-binding domains"/>
    <property type="match status" value="1"/>
</dbReference>
<gene>
    <name evidence="2" type="ORF">IAD41_02345</name>
</gene>
<feature type="domain" description="HTH cro/C1-type" evidence="1">
    <location>
        <begin position="42"/>
        <end position="77"/>
    </location>
</feature>
<dbReference type="PROSITE" id="PS50943">
    <property type="entry name" value="HTH_CROC1"/>
    <property type="match status" value="1"/>
</dbReference>
<organism evidence="2 3">
    <name type="scientific">Candidatus Scatenecus faecavium</name>
    <dbReference type="NCBI Taxonomy" id="2840915"/>
    <lineage>
        <taxon>Bacteria</taxon>
        <taxon>Candidatus Scatenecus</taxon>
    </lineage>
</organism>
<reference evidence="2" key="2">
    <citation type="journal article" date="2021" name="PeerJ">
        <title>Extensive microbial diversity within the chicken gut microbiome revealed by metagenomics and culture.</title>
        <authorList>
            <person name="Gilroy R."/>
            <person name="Ravi A."/>
            <person name="Getino M."/>
            <person name="Pursley I."/>
            <person name="Horton D.L."/>
            <person name="Alikhan N.F."/>
            <person name="Baker D."/>
            <person name="Gharbi K."/>
            <person name="Hall N."/>
            <person name="Watson M."/>
            <person name="Adriaenssens E.M."/>
            <person name="Foster-Nyarko E."/>
            <person name="Jarju S."/>
            <person name="Secka A."/>
            <person name="Antonio M."/>
            <person name="Oren A."/>
            <person name="Chaudhuri R.R."/>
            <person name="La Ragione R."/>
            <person name="Hildebrand F."/>
            <person name="Pallen M.J."/>
        </authorList>
    </citation>
    <scope>NUCLEOTIDE SEQUENCE</scope>
    <source>
        <strain evidence="2">CHK152-2994</strain>
    </source>
</reference>
<evidence type="ECO:0000259" key="1">
    <source>
        <dbReference type="PROSITE" id="PS50943"/>
    </source>
</evidence>
<sequence>MKNDKKIMDPKKELLLKVVGSIIKEKRLAKHKGILLLSYEYDIANSSIALLEKGVRDVQFCTLWKLANAFGMSFSEFIQEVETRLPEGFKLIED</sequence>
<proteinExistence type="predicted"/>
<dbReference type="AlphaFoldDB" id="A0A9D1K368"/>
<dbReference type="EMBL" id="DVJO01000051">
    <property type="protein sequence ID" value="HIS82432.1"/>
    <property type="molecule type" value="Genomic_DNA"/>
</dbReference>
<dbReference type="SUPFAM" id="SSF47413">
    <property type="entry name" value="lambda repressor-like DNA-binding domains"/>
    <property type="match status" value="1"/>
</dbReference>
<dbReference type="Proteomes" id="UP000824139">
    <property type="component" value="Unassembled WGS sequence"/>
</dbReference>
<reference evidence="2" key="1">
    <citation type="submission" date="2020-10" db="EMBL/GenBank/DDBJ databases">
        <authorList>
            <person name="Gilroy R."/>
        </authorList>
    </citation>
    <scope>NUCLEOTIDE SEQUENCE</scope>
    <source>
        <strain evidence="2">CHK152-2994</strain>
    </source>
</reference>
<name>A0A9D1K368_9BACT</name>
<protein>
    <submittedName>
        <fullName evidence="2">Helix-turn-helix transcriptional regulator</fullName>
    </submittedName>
</protein>